<sequence>MIDRLITHKATLTQVKESKPRKQTKFKSALKPLIQKIKYVFKDKPIHLNLAKNGRIQITLIRKIKPMKW</sequence>
<dbReference type="Proteomes" id="UP000294564">
    <property type="component" value="Unassembled WGS sequence"/>
</dbReference>
<name>A0A4R2NI94_9FLAO</name>
<gene>
    <name evidence="1" type="ORF">EV195_1223</name>
</gene>
<keyword evidence="2" id="KW-1185">Reference proteome</keyword>
<accession>A0A4R2NI94</accession>
<organism evidence="1 2">
    <name type="scientific">Tenacibaculum skagerrakense</name>
    <dbReference type="NCBI Taxonomy" id="186571"/>
    <lineage>
        <taxon>Bacteria</taxon>
        <taxon>Pseudomonadati</taxon>
        <taxon>Bacteroidota</taxon>
        <taxon>Flavobacteriia</taxon>
        <taxon>Flavobacteriales</taxon>
        <taxon>Flavobacteriaceae</taxon>
        <taxon>Tenacibaculum</taxon>
    </lineage>
</organism>
<reference evidence="1 2" key="1">
    <citation type="submission" date="2019-03" db="EMBL/GenBank/DDBJ databases">
        <title>Genomic Encyclopedia of Type Strains, Phase IV (KMG-IV): sequencing the most valuable type-strain genomes for metagenomic binning, comparative biology and taxonomic classification.</title>
        <authorList>
            <person name="Goeker M."/>
        </authorList>
    </citation>
    <scope>NUCLEOTIDE SEQUENCE [LARGE SCALE GENOMIC DNA]</scope>
    <source>
        <strain evidence="1 2">DSM 14836</strain>
    </source>
</reference>
<comment type="caution">
    <text evidence="1">The sequence shown here is derived from an EMBL/GenBank/DDBJ whole genome shotgun (WGS) entry which is preliminary data.</text>
</comment>
<protein>
    <submittedName>
        <fullName evidence="1">Uncharacterized protein</fullName>
    </submittedName>
</protein>
<dbReference type="EMBL" id="SLXM01000022">
    <property type="protein sequence ID" value="TCP21183.1"/>
    <property type="molecule type" value="Genomic_DNA"/>
</dbReference>
<dbReference type="AlphaFoldDB" id="A0A4R2NI94"/>
<evidence type="ECO:0000313" key="2">
    <source>
        <dbReference type="Proteomes" id="UP000294564"/>
    </source>
</evidence>
<evidence type="ECO:0000313" key="1">
    <source>
        <dbReference type="EMBL" id="TCP21183.1"/>
    </source>
</evidence>
<proteinExistence type="predicted"/>